<keyword evidence="5" id="KW-1185">Reference proteome</keyword>
<dbReference type="AlphaFoldDB" id="A0A5C7ICW8"/>
<evidence type="ECO:0000313" key="4">
    <source>
        <dbReference type="EMBL" id="TXG67077.1"/>
    </source>
</evidence>
<evidence type="ECO:0000256" key="2">
    <source>
        <dbReference type="SAM" id="MobiDB-lite"/>
    </source>
</evidence>
<protein>
    <recommendedName>
        <fullName evidence="3">CCHC-type domain-containing protein</fullName>
    </recommendedName>
</protein>
<organism evidence="4 5">
    <name type="scientific">Acer yangbiense</name>
    <dbReference type="NCBI Taxonomy" id="1000413"/>
    <lineage>
        <taxon>Eukaryota</taxon>
        <taxon>Viridiplantae</taxon>
        <taxon>Streptophyta</taxon>
        <taxon>Embryophyta</taxon>
        <taxon>Tracheophyta</taxon>
        <taxon>Spermatophyta</taxon>
        <taxon>Magnoliopsida</taxon>
        <taxon>eudicotyledons</taxon>
        <taxon>Gunneridae</taxon>
        <taxon>Pentapetalae</taxon>
        <taxon>rosids</taxon>
        <taxon>malvids</taxon>
        <taxon>Sapindales</taxon>
        <taxon>Sapindaceae</taxon>
        <taxon>Hippocastanoideae</taxon>
        <taxon>Acereae</taxon>
        <taxon>Acer</taxon>
    </lineage>
</organism>
<reference evidence="5" key="1">
    <citation type="journal article" date="2019" name="Gigascience">
        <title>De novo genome assembly of the endangered Acer yangbiense, a plant species with extremely small populations endemic to Yunnan Province, China.</title>
        <authorList>
            <person name="Yang J."/>
            <person name="Wariss H.M."/>
            <person name="Tao L."/>
            <person name="Zhang R."/>
            <person name="Yun Q."/>
            <person name="Hollingsworth P."/>
            <person name="Dao Z."/>
            <person name="Luo G."/>
            <person name="Guo H."/>
            <person name="Ma Y."/>
            <person name="Sun W."/>
        </authorList>
    </citation>
    <scope>NUCLEOTIDE SEQUENCE [LARGE SCALE GENOMIC DNA]</scope>
    <source>
        <strain evidence="5">cv. Malutang</strain>
    </source>
</reference>
<dbReference type="PROSITE" id="PS50158">
    <property type="entry name" value="ZF_CCHC"/>
    <property type="match status" value="1"/>
</dbReference>
<dbReference type="PANTHER" id="PTHR31286:SF167">
    <property type="entry name" value="OS09G0268800 PROTEIN"/>
    <property type="match status" value="1"/>
</dbReference>
<proteinExistence type="predicted"/>
<dbReference type="Proteomes" id="UP000323000">
    <property type="component" value="Chromosome 3"/>
</dbReference>
<dbReference type="EMBL" id="VAHF01000003">
    <property type="protein sequence ID" value="TXG67077.1"/>
    <property type="molecule type" value="Genomic_DNA"/>
</dbReference>
<feature type="domain" description="CCHC-type" evidence="3">
    <location>
        <begin position="108"/>
        <end position="123"/>
    </location>
</feature>
<keyword evidence="1" id="KW-0479">Metal-binding</keyword>
<evidence type="ECO:0000256" key="1">
    <source>
        <dbReference type="PROSITE-ProRule" id="PRU00047"/>
    </source>
</evidence>
<keyword evidence="1" id="KW-0863">Zinc-finger</keyword>
<keyword evidence="1" id="KW-0862">Zinc</keyword>
<dbReference type="OrthoDB" id="1924068at2759"/>
<feature type="compositionally biased region" description="Low complexity" evidence="2">
    <location>
        <begin position="178"/>
        <end position="190"/>
    </location>
</feature>
<evidence type="ECO:0000313" key="5">
    <source>
        <dbReference type="Proteomes" id="UP000323000"/>
    </source>
</evidence>
<dbReference type="InterPro" id="IPR001878">
    <property type="entry name" value="Znf_CCHC"/>
</dbReference>
<comment type="caution">
    <text evidence="4">The sequence shown here is derived from an EMBL/GenBank/DDBJ whole genome shotgun (WGS) entry which is preliminary data.</text>
</comment>
<evidence type="ECO:0000259" key="3">
    <source>
        <dbReference type="PROSITE" id="PS50158"/>
    </source>
</evidence>
<dbReference type="PANTHER" id="PTHR31286">
    <property type="entry name" value="GLYCINE-RICH CELL WALL STRUCTURAL PROTEIN 1.8-LIKE"/>
    <property type="match status" value="1"/>
</dbReference>
<dbReference type="GO" id="GO:0003676">
    <property type="term" value="F:nucleic acid binding"/>
    <property type="evidence" value="ECO:0007669"/>
    <property type="project" value="InterPro"/>
</dbReference>
<accession>A0A5C7ICW8</accession>
<dbReference type="Pfam" id="PF14392">
    <property type="entry name" value="zf-CCHC_4"/>
    <property type="match status" value="1"/>
</dbReference>
<dbReference type="InterPro" id="IPR040256">
    <property type="entry name" value="At4g02000-like"/>
</dbReference>
<sequence>MLSISEVEGPVRQVSGDLRREGLKDFWVQIHNLPLMCMNRRMAKFLAEQIGTVVELPADSRECMGRFIRVKVRIDISKPLMRCVRLNVDDPGEIITAILLYEKLPEFCYACGIVGHGLRDCPDDNARTEALEGATTKYGSWLRAASLEQAKNRASRKEIKGPENTPSSSNQDDHSGKSSETGKSSKNNSNDQEGSLRKDIQTAGALKSAIDRDMEMTESEYVSSQGQGDGEPSYIHSPEEGGIQVNCKGKSGGIVLLWKED</sequence>
<dbReference type="InterPro" id="IPR025836">
    <property type="entry name" value="Zn_knuckle_CX2CX4HX4C"/>
</dbReference>
<feature type="region of interest" description="Disordered" evidence="2">
    <location>
        <begin position="152"/>
        <end position="246"/>
    </location>
</feature>
<dbReference type="GO" id="GO:0008270">
    <property type="term" value="F:zinc ion binding"/>
    <property type="evidence" value="ECO:0007669"/>
    <property type="project" value="UniProtKB-KW"/>
</dbReference>
<name>A0A5C7ICW8_9ROSI</name>
<gene>
    <name evidence="4" type="ORF">EZV62_008352</name>
</gene>